<accession>A0A3P7IB99</accession>
<dbReference type="EMBL" id="UYYB01014826">
    <property type="protein sequence ID" value="VDM70130.1"/>
    <property type="molecule type" value="Genomic_DNA"/>
</dbReference>
<keyword evidence="2" id="KW-1185">Reference proteome</keyword>
<dbReference type="Proteomes" id="UP000270094">
    <property type="component" value="Unassembled WGS sequence"/>
</dbReference>
<name>A0A3P7IB99_STRVU</name>
<organism evidence="1 2">
    <name type="scientific">Strongylus vulgaris</name>
    <name type="common">Blood worm</name>
    <dbReference type="NCBI Taxonomy" id="40348"/>
    <lineage>
        <taxon>Eukaryota</taxon>
        <taxon>Metazoa</taxon>
        <taxon>Ecdysozoa</taxon>
        <taxon>Nematoda</taxon>
        <taxon>Chromadorea</taxon>
        <taxon>Rhabditida</taxon>
        <taxon>Rhabditina</taxon>
        <taxon>Rhabditomorpha</taxon>
        <taxon>Strongyloidea</taxon>
        <taxon>Strongylidae</taxon>
        <taxon>Strongylus</taxon>
    </lineage>
</organism>
<protein>
    <submittedName>
        <fullName evidence="1">Uncharacterized protein</fullName>
    </submittedName>
</protein>
<sequence length="124" mass="14503">MKRFHHGTLKALDLSYTHFSSIVSIRMRSYYLAWLSFYSVLRIRKASPSFNAILELDAFYENSEKVIRKEIYYEFVVGDSMRKSRCQKKERIGSGDLDQDSRMRALTVLFVSSAARFFHGNSIL</sequence>
<dbReference type="OrthoDB" id="5824787at2759"/>
<dbReference type="AlphaFoldDB" id="A0A3P7IB99"/>
<evidence type="ECO:0000313" key="1">
    <source>
        <dbReference type="EMBL" id="VDM70130.1"/>
    </source>
</evidence>
<proteinExistence type="predicted"/>
<reference evidence="1 2" key="1">
    <citation type="submission" date="2018-11" db="EMBL/GenBank/DDBJ databases">
        <authorList>
            <consortium name="Pathogen Informatics"/>
        </authorList>
    </citation>
    <scope>NUCLEOTIDE SEQUENCE [LARGE SCALE GENOMIC DNA]</scope>
</reference>
<evidence type="ECO:0000313" key="2">
    <source>
        <dbReference type="Proteomes" id="UP000270094"/>
    </source>
</evidence>
<gene>
    <name evidence="1" type="ORF">SVUK_LOCUS5128</name>
</gene>